<evidence type="ECO:0000313" key="10">
    <source>
        <dbReference type="EMBL" id="NII05429.1"/>
    </source>
</evidence>
<keyword evidence="5 8" id="KW-0720">Serine protease</keyword>
<evidence type="ECO:0000256" key="2">
    <source>
        <dbReference type="ARBA" id="ARBA00022670"/>
    </source>
</evidence>
<dbReference type="PROSITE" id="PS51829">
    <property type="entry name" value="P_HOMO_B"/>
    <property type="match status" value="1"/>
</dbReference>
<comment type="caution">
    <text evidence="10">The sequence shown here is derived from an EMBL/GenBank/DDBJ whole genome shotgun (WGS) entry which is preliminary data.</text>
</comment>
<dbReference type="Proteomes" id="UP000490980">
    <property type="component" value="Unassembled WGS sequence"/>
</dbReference>
<dbReference type="PROSITE" id="PS00138">
    <property type="entry name" value="SUBTILASE_SER"/>
    <property type="match status" value="1"/>
</dbReference>
<comment type="similarity">
    <text evidence="1">Belongs to the peptidase S8 family. Furin subfamily.</text>
</comment>
<dbReference type="GO" id="GO:0004252">
    <property type="term" value="F:serine-type endopeptidase activity"/>
    <property type="evidence" value="ECO:0007669"/>
    <property type="project" value="UniProtKB-UniRule"/>
</dbReference>
<keyword evidence="3" id="KW-0732">Signal</keyword>
<evidence type="ECO:0000259" key="9">
    <source>
        <dbReference type="PROSITE" id="PS51829"/>
    </source>
</evidence>
<evidence type="ECO:0000256" key="8">
    <source>
        <dbReference type="PROSITE-ProRule" id="PRU01240"/>
    </source>
</evidence>
<dbReference type="InterPro" id="IPR008979">
    <property type="entry name" value="Galactose-bd-like_sf"/>
</dbReference>
<dbReference type="InterPro" id="IPR036852">
    <property type="entry name" value="Peptidase_S8/S53_dom_sf"/>
</dbReference>
<dbReference type="CDD" id="cd04059">
    <property type="entry name" value="Peptidases_S8_Protein_convertases_Kexins_Furin-like"/>
    <property type="match status" value="1"/>
</dbReference>
<evidence type="ECO:0000256" key="4">
    <source>
        <dbReference type="ARBA" id="ARBA00022801"/>
    </source>
</evidence>
<gene>
    <name evidence="10" type="ORF">HBF25_03375</name>
</gene>
<dbReference type="InterPro" id="IPR000209">
    <property type="entry name" value="Peptidase_S8/S53_dom"/>
</dbReference>
<dbReference type="PANTHER" id="PTHR42884:SF14">
    <property type="entry name" value="NEUROENDOCRINE CONVERTASE 1"/>
    <property type="match status" value="1"/>
</dbReference>
<name>A0A7X5U7V0_9GAMM</name>
<dbReference type="PRINTS" id="PR00723">
    <property type="entry name" value="SUBTILISIN"/>
</dbReference>
<dbReference type="InterPro" id="IPR023828">
    <property type="entry name" value="Peptidase_S8_Ser-AS"/>
</dbReference>
<dbReference type="GO" id="GO:0016485">
    <property type="term" value="P:protein processing"/>
    <property type="evidence" value="ECO:0007669"/>
    <property type="project" value="TreeGrafter"/>
</dbReference>
<dbReference type="PROSITE" id="PS00136">
    <property type="entry name" value="SUBTILASE_ASP"/>
    <property type="match status" value="1"/>
</dbReference>
<keyword evidence="4 8" id="KW-0378">Hydrolase</keyword>
<sequence length="583" mass="61344">MAAAGMVSVHAHATEQVVAAKKAAVVKGDPLYRYQWHLSNQGQKVIADTRPVAGVDLDIGTLHDAKVRGNGVIVAVVDDGLEIRHPDLLDNVVIGGSKNFVDGSNDPTPTNPNSEHGTSVAGIVAEVGWNGIGGRGVAPEAKLKGFNFLSEDADGIETDQDTNIRYSWGNGPEARDADAFNNSWGITTSAYPAVSQAETKSWEKLMSSTRNGKGGIYLKASGNNFSSLLVSFLGFRFNLCQDDSLQLNVGCSSANTDPTNNYITTTVVASVNASGVRASYSSPGSSVWVAGIGGEFGFQKKYYPDLSNIGAWAKATFYDPAIVTTDLTGCAAGSNADRADGEVDNALDTSQSTIDKSCNYWAGMNGTSAATPTVSGVVALVLGVNPKLSGRDVKYILATTARQIDPLQPKAIYQGTVQDPGWITNAAGHHFSNWYGFGLVDASAAVEKARNFKSLPVLQDSGWLASKDAPVAIEGIGSQKSKLTVAVSKKVKVEAVQLSFQTNHKTPRNLRAILTSPSGTKSYVLPAFTTLSATSGGFAVDLTSSNAFLDETSAGNWTLQLLDMSDSSGSAQLQSFNLRVVGH</sequence>
<dbReference type="Pfam" id="PF01483">
    <property type="entry name" value="P_proprotein"/>
    <property type="match status" value="1"/>
</dbReference>
<dbReference type="EMBL" id="JAARLZ010000002">
    <property type="protein sequence ID" value="NII05429.1"/>
    <property type="molecule type" value="Genomic_DNA"/>
</dbReference>
<dbReference type="Pfam" id="PF00082">
    <property type="entry name" value="Peptidase_S8"/>
    <property type="match status" value="1"/>
</dbReference>
<feature type="domain" description="P/Homo B" evidence="9">
    <location>
        <begin position="454"/>
        <end position="583"/>
    </location>
</feature>
<dbReference type="SUPFAM" id="SSF49785">
    <property type="entry name" value="Galactose-binding domain-like"/>
    <property type="match status" value="1"/>
</dbReference>
<evidence type="ECO:0000256" key="3">
    <source>
        <dbReference type="ARBA" id="ARBA00022729"/>
    </source>
</evidence>
<dbReference type="PROSITE" id="PS51892">
    <property type="entry name" value="SUBTILASE"/>
    <property type="match status" value="1"/>
</dbReference>
<dbReference type="InterPro" id="IPR002884">
    <property type="entry name" value="P_dom"/>
</dbReference>
<dbReference type="InterPro" id="IPR034182">
    <property type="entry name" value="Kexin/furin"/>
</dbReference>
<keyword evidence="11" id="KW-1185">Reference proteome</keyword>
<keyword evidence="2 8" id="KW-0645">Protease</keyword>
<dbReference type="SUPFAM" id="SSF52743">
    <property type="entry name" value="Subtilisin-like"/>
    <property type="match status" value="1"/>
</dbReference>
<proteinExistence type="inferred from homology"/>
<organism evidence="10 11">
    <name type="scientific">Luteibacter anthropi</name>
    <dbReference type="NCBI Taxonomy" id="564369"/>
    <lineage>
        <taxon>Bacteria</taxon>
        <taxon>Pseudomonadati</taxon>
        <taxon>Pseudomonadota</taxon>
        <taxon>Gammaproteobacteria</taxon>
        <taxon>Lysobacterales</taxon>
        <taxon>Rhodanobacteraceae</taxon>
        <taxon>Luteibacter</taxon>
    </lineage>
</organism>
<evidence type="ECO:0000256" key="6">
    <source>
        <dbReference type="ARBA" id="ARBA00022837"/>
    </source>
</evidence>
<dbReference type="Gene3D" id="3.40.50.200">
    <property type="entry name" value="Peptidase S8/S53 domain"/>
    <property type="match status" value="1"/>
</dbReference>
<dbReference type="InterPro" id="IPR015500">
    <property type="entry name" value="Peptidase_S8_subtilisin-rel"/>
</dbReference>
<dbReference type="GO" id="GO:0016020">
    <property type="term" value="C:membrane"/>
    <property type="evidence" value="ECO:0007669"/>
    <property type="project" value="TreeGrafter"/>
</dbReference>
<feature type="active site" description="Charge relay system" evidence="7 8">
    <location>
        <position position="116"/>
    </location>
</feature>
<evidence type="ECO:0000256" key="5">
    <source>
        <dbReference type="ARBA" id="ARBA00022825"/>
    </source>
</evidence>
<dbReference type="Gene3D" id="2.60.120.260">
    <property type="entry name" value="Galactose-binding domain-like"/>
    <property type="match status" value="1"/>
</dbReference>
<dbReference type="GO" id="GO:0012505">
    <property type="term" value="C:endomembrane system"/>
    <property type="evidence" value="ECO:0007669"/>
    <property type="project" value="UniProtKB-ARBA"/>
</dbReference>
<feature type="active site" description="Charge relay system" evidence="7 8">
    <location>
        <position position="78"/>
    </location>
</feature>
<evidence type="ECO:0000313" key="11">
    <source>
        <dbReference type="Proteomes" id="UP000490980"/>
    </source>
</evidence>
<feature type="active site" description="Charge relay system" evidence="7 8">
    <location>
        <position position="368"/>
    </location>
</feature>
<dbReference type="InterPro" id="IPR023827">
    <property type="entry name" value="Peptidase_S8_Asp-AS"/>
</dbReference>
<dbReference type="AlphaFoldDB" id="A0A7X5U7V0"/>
<reference evidence="10 11" key="1">
    <citation type="submission" date="2020-03" db="EMBL/GenBank/DDBJ databases">
        <authorList>
            <person name="Lai Q."/>
        </authorList>
    </citation>
    <scope>NUCLEOTIDE SEQUENCE [LARGE SCALE GENOMIC DNA]</scope>
    <source>
        <strain evidence="10 11">CCUG 25036</strain>
    </source>
</reference>
<protein>
    <submittedName>
        <fullName evidence="10">S8 family serine peptidase</fullName>
    </submittedName>
</protein>
<accession>A0A7X5U7V0</accession>
<keyword evidence="6" id="KW-0106">Calcium</keyword>
<evidence type="ECO:0000256" key="7">
    <source>
        <dbReference type="PIRSR" id="PIRSR615500-1"/>
    </source>
</evidence>
<evidence type="ECO:0000256" key="1">
    <source>
        <dbReference type="ARBA" id="ARBA00005325"/>
    </source>
</evidence>
<dbReference type="PANTHER" id="PTHR42884">
    <property type="entry name" value="PROPROTEIN CONVERTASE SUBTILISIN/KEXIN-RELATED"/>
    <property type="match status" value="1"/>
</dbReference>
<dbReference type="GO" id="GO:0005737">
    <property type="term" value="C:cytoplasm"/>
    <property type="evidence" value="ECO:0007669"/>
    <property type="project" value="UniProtKB-ARBA"/>
</dbReference>